<sequence length="161" mass="18344">MYTHTRSRVVGPGLGTFSFSGDHAGNGQRKELGLQQSRRQSLELAAPKNPTVERQGRTDQRRAGMYTLIAPNESRRQKMQRGFFANSNIDDLLFLTWLVAEQELADLEKWKQQNRAKPVYSVPQRLAQEDRPSEMQLLLSLRRSLVVQASLQPMNILPLSP</sequence>
<evidence type="ECO:0000313" key="2">
    <source>
        <dbReference type="EMBL" id="KAH0510527.1"/>
    </source>
</evidence>
<evidence type="ECO:0000256" key="1">
    <source>
        <dbReference type="SAM" id="MobiDB-lite"/>
    </source>
</evidence>
<accession>A0A8J6GHS5</accession>
<feature type="region of interest" description="Disordered" evidence="1">
    <location>
        <begin position="13"/>
        <end position="57"/>
    </location>
</feature>
<dbReference type="PANTHER" id="PTHR22529:SF1">
    <property type="entry name" value="EPITHELIAL-STROMAL INTERACTION PROTEIN 1"/>
    <property type="match status" value="1"/>
</dbReference>
<dbReference type="AlphaFoldDB" id="A0A8J6GHS5"/>
<evidence type="ECO:0000313" key="3">
    <source>
        <dbReference type="Proteomes" id="UP000710432"/>
    </source>
</evidence>
<dbReference type="PANTHER" id="PTHR22529">
    <property type="entry name" value="EPITHELIAL-STROMAL INTERACTION PROTEIN 1"/>
    <property type="match status" value="1"/>
</dbReference>
<proteinExistence type="predicted"/>
<protein>
    <submittedName>
        <fullName evidence="2">Epithelial-stromal interaction protein 1</fullName>
    </submittedName>
</protein>
<organism evidence="2 3">
    <name type="scientific">Microtus ochrogaster</name>
    <name type="common">Prairie vole</name>
    <dbReference type="NCBI Taxonomy" id="79684"/>
    <lineage>
        <taxon>Eukaryota</taxon>
        <taxon>Metazoa</taxon>
        <taxon>Chordata</taxon>
        <taxon>Craniata</taxon>
        <taxon>Vertebrata</taxon>
        <taxon>Euteleostomi</taxon>
        <taxon>Mammalia</taxon>
        <taxon>Eutheria</taxon>
        <taxon>Euarchontoglires</taxon>
        <taxon>Glires</taxon>
        <taxon>Rodentia</taxon>
        <taxon>Myomorpha</taxon>
        <taxon>Muroidea</taxon>
        <taxon>Cricetidae</taxon>
        <taxon>Arvicolinae</taxon>
        <taxon>Microtus</taxon>
    </lineage>
</organism>
<dbReference type="Proteomes" id="UP000710432">
    <property type="component" value="Unassembled WGS sequence"/>
</dbReference>
<dbReference type="InterPro" id="IPR026185">
    <property type="entry name" value="EPSTI1"/>
</dbReference>
<reference evidence="2" key="1">
    <citation type="submission" date="2020-03" db="EMBL/GenBank/DDBJ databases">
        <title>Studies in the Genomics of Life Span.</title>
        <authorList>
            <person name="Glass D."/>
        </authorList>
    </citation>
    <scope>NUCLEOTIDE SEQUENCE</scope>
    <source>
        <strain evidence="2">LTLLF</strain>
        <tissue evidence="2">Muscle</tissue>
    </source>
</reference>
<name>A0A8J6GHS5_MICOH</name>
<dbReference type="EMBL" id="JAATJU010022495">
    <property type="protein sequence ID" value="KAH0510527.1"/>
    <property type="molecule type" value="Genomic_DNA"/>
</dbReference>
<comment type="caution">
    <text evidence="2">The sequence shown here is derived from an EMBL/GenBank/DDBJ whole genome shotgun (WGS) entry which is preliminary data.</text>
</comment>
<gene>
    <name evidence="2" type="ORF">LTLLF_154700</name>
</gene>